<dbReference type="AlphaFoldDB" id="A0A7U2I2D4"/>
<feature type="region of interest" description="Disordered" evidence="1">
    <location>
        <begin position="31"/>
        <end position="51"/>
    </location>
</feature>
<gene>
    <name evidence="2" type="ORF">JI435_415780</name>
</gene>
<accession>A0A7U2I2D4</accession>
<proteinExistence type="predicted"/>
<evidence type="ECO:0000256" key="1">
    <source>
        <dbReference type="SAM" id="MobiDB-lite"/>
    </source>
</evidence>
<dbReference type="EMBL" id="CP069033">
    <property type="protein sequence ID" value="QRD00786.1"/>
    <property type="molecule type" value="Genomic_DNA"/>
</dbReference>
<evidence type="ECO:0000313" key="2">
    <source>
        <dbReference type="EMBL" id="QRD00786.1"/>
    </source>
</evidence>
<protein>
    <submittedName>
        <fullName evidence="2">Uncharacterized protein</fullName>
    </submittedName>
</protein>
<sequence length="91" mass="10046">MRGMDLPRIAICSVLLVVTTTQLYAFSDSRQRYPGRRSASFSNAGAPPGLESHRPLTRVFRTIIHALFEEICLKGMSTSGTSVRLTKSMEA</sequence>
<reference evidence="3" key="1">
    <citation type="journal article" date="2021" name="BMC Genomics">
        <title>Chromosome-level genome assembly and manually-curated proteome of model necrotroph Parastagonospora nodorum Sn15 reveals a genome-wide trove of candidate effector homologs, and redundancy of virulence-related functions within an accessory chromosome.</title>
        <authorList>
            <person name="Bertazzoni S."/>
            <person name="Jones D.A.B."/>
            <person name="Phan H.T."/>
            <person name="Tan K.-C."/>
            <person name="Hane J.K."/>
        </authorList>
    </citation>
    <scope>NUCLEOTIDE SEQUENCE [LARGE SCALE GENOMIC DNA]</scope>
    <source>
        <strain evidence="3">SN15 / ATCC MYA-4574 / FGSC 10173)</strain>
    </source>
</reference>
<keyword evidence="3" id="KW-1185">Reference proteome</keyword>
<organism evidence="2 3">
    <name type="scientific">Phaeosphaeria nodorum (strain SN15 / ATCC MYA-4574 / FGSC 10173)</name>
    <name type="common">Glume blotch fungus</name>
    <name type="synonym">Parastagonospora nodorum</name>
    <dbReference type="NCBI Taxonomy" id="321614"/>
    <lineage>
        <taxon>Eukaryota</taxon>
        <taxon>Fungi</taxon>
        <taxon>Dikarya</taxon>
        <taxon>Ascomycota</taxon>
        <taxon>Pezizomycotina</taxon>
        <taxon>Dothideomycetes</taxon>
        <taxon>Pleosporomycetidae</taxon>
        <taxon>Pleosporales</taxon>
        <taxon>Pleosporineae</taxon>
        <taxon>Phaeosphaeriaceae</taxon>
        <taxon>Parastagonospora</taxon>
    </lineage>
</organism>
<dbReference type="VEuPathDB" id="FungiDB:JI435_415780"/>
<evidence type="ECO:0000313" key="3">
    <source>
        <dbReference type="Proteomes" id="UP000663193"/>
    </source>
</evidence>
<dbReference type="Proteomes" id="UP000663193">
    <property type="component" value="Chromosome 11"/>
</dbReference>
<name>A0A7U2I2D4_PHANO</name>